<dbReference type="InterPro" id="IPR026960">
    <property type="entry name" value="RVT-Znf"/>
</dbReference>
<dbReference type="Pfam" id="PF13966">
    <property type="entry name" value="zf-RVT"/>
    <property type="match status" value="1"/>
</dbReference>
<protein>
    <recommendedName>
        <fullName evidence="1">Reverse transcriptase zinc-binding domain-containing protein</fullName>
    </recommendedName>
</protein>
<gene>
    <name evidence="2" type="ORF">MTR67_051326</name>
</gene>
<evidence type="ECO:0000259" key="1">
    <source>
        <dbReference type="Pfam" id="PF13966"/>
    </source>
</evidence>
<dbReference type="PANTHER" id="PTHR33116:SF66">
    <property type="entry name" value="REVERSE TRANSCRIPTASE ZINC-BINDING DOMAIN-CONTAINING PROTEIN"/>
    <property type="match status" value="1"/>
</dbReference>
<evidence type="ECO:0000313" key="2">
    <source>
        <dbReference type="EMBL" id="WMV57941.1"/>
    </source>
</evidence>
<proteinExistence type="predicted"/>
<sequence length="131" mass="15688">MLRLVALGRIYTCDRLAKWGMDINLQCQLCNTQPESIQHLFFGCNYTGQLWARLLKWMHIQRPCMEWEGGLKWVEKWCKGKSSRAEVYKITLTAAVYFIWKESNQRVFQQKRRSIEDILKHIAQEVYFRAI</sequence>
<feature type="domain" description="Reverse transcriptase zinc-binding" evidence="1">
    <location>
        <begin position="2"/>
        <end position="51"/>
    </location>
</feature>
<dbReference type="AlphaFoldDB" id="A0AAF0V771"/>
<dbReference type="EMBL" id="CP133623">
    <property type="protein sequence ID" value="WMV57941.1"/>
    <property type="molecule type" value="Genomic_DNA"/>
</dbReference>
<name>A0AAF0V771_SOLVR</name>
<keyword evidence="3" id="KW-1185">Reference proteome</keyword>
<accession>A0AAF0V771</accession>
<evidence type="ECO:0000313" key="3">
    <source>
        <dbReference type="Proteomes" id="UP001234989"/>
    </source>
</evidence>
<organism evidence="2 3">
    <name type="scientific">Solanum verrucosum</name>
    <dbReference type="NCBI Taxonomy" id="315347"/>
    <lineage>
        <taxon>Eukaryota</taxon>
        <taxon>Viridiplantae</taxon>
        <taxon>Streptophyta</taxon>
        <taxon>Embryophyta</taxon>
        <taxon>Tracheophyta</taxon>
        <taxon>Spermatophyta</taxon>
        <taxon>Magnoliopsida</taxon>
        <taxon>eudicotyledons</taxon>
        <taxon>Gunneridae</taxon>
        <taxon>Pentapetalae</taxon>
        <taxon>asterids</taxon>
        <taxon>lamiids</taxon>
        <taxon>Solanales</taxon>
        <taxon>Solanaceae</taxon>
        <taxon>Solanoideae</taxon>
        <taxon>Solaneae</taxon>
        <taxon>Solanum</taxon>
    </lineage>
</organism>
<dbReference type="Proteomes" id="UP001234989">
    <property type="component" value="Chromosome 12"/>
</dbReference>
<dbReference type="PANTHER" id="PTHR33116">
    <property type="entry name" value="REVERSE TRANSCRIPTASE ZINC-BINDING DOMAIN-CONTAINING PROTEIN-RELATED-RELATED"/>
    <property type="match status" value="1"/>
</dbReference>
<reference evidence="2" key="1">
    <citation type="submission" date="2023-08" db="EMBL/GenBank/DDBJ databases">
        <title>A de novo genome assembly of Solanum verrucosum Schlechtendal, a Mexican diploid species geographically isolated from the other diploid A-genome species in potato relatives.</title>
        <authorList>
            <person name="Hosaka K."/>
        </authorList>
    </citation>
    <scope>NUCLEOTIDE SEQUENCE</scope>
    <source>
        <tissue evidence="2">Young leaves</tissue>
    </source>
</reference>